<gene>
    <name evidence="12" type="ORF">PHET_07355</name>
</gene>
<reference evidence="12" key="1">
    <citation type="submission" date="2019-05" db="EMBL/GenBank/DDBJ databases">
        <title>Annotation for the trematode Paragonimus heterotremus.</title>
        <authorList>
            <person name="Choi Y.-J."/>
        </authorList>
    </citation>
    <scope>NUCLEOTIDE SEQUENCE</scope>
    <source>
        <strain evidence="12">LC</strain>
    </source>
</reference>
<feature type="transmembrane region" description="Helical" evidence="10">
    <location>
        <begin position="111"/>
        <end position="129"/>
    </location>
</feature>
<keyword evidence="13" id="KW-1185">Reference proteome</keyword>
<keyword evidence="5" id="KW-0915">Sodium</keyword>
<dbReference type="InterPro" id="IPR006153">
    <property type="entry name" value="Cation/H_exchanger_TM"/>
</dbReference>
<dbReference type="OrthoDB" id="196264at2759"/>
<keyword evidence="7 10" id="KW-0472">Membrane</keyword>
<dbReference type="PANTHER" id="PTHR10110:SF126">
    <property type="entry name" value="NA(+)_H(+) EXCHANGER PROTEIN 7"/>
    <property type="match status" value="1"/>
</dbReference>
<evidence type="ECO:0000256" key="2">
    <source>
        <dbReference type="ARBA" id="ARBA00022448"/>
    </source>
</evidence>
<keyword evidence="6" id="KW-0406">Ion transport</keyword>
<evidence type="ECO:0000256" key="9">
    <source>
        <dbReference type="SAM" id="MobiDB-lite"/>
    </source>
</evidence>
<comment type="subcellular location">
    <subcellularLocation>
        <location evidence="1">Membrane</location>
        <topology evidence="1">Multi-pass membrane protein</topology>
    </subcellularLocation>
</comment>
<evidence type="ECO:0000313" key="13">
    <source>
        <dbReference type="Proteomes" id="UP000748531"/>
    </source>
</evidence>
<dbReference type="GO" id="GO:0051453">
    <property type="term" value="P:regulation of intracellular pH"/>
    <property type="evidence" value="ECO:0007669"/>
    <property type="project" value="TreeGrafter"/>
</dbReference>
<evidence type="ECO:0000313" key="12">
    <source>
        <dbReference type="EMBL" id="KAF5399206.1"/>
    </source>
</evidence>
<keyword evidence="2" id="KW-0813">Transport</keyword>
<evidence type="ECO:0000256" key="1">
    <source>
        <dbReference type="ARBA" id="ARBA00004141"/>
    </source>
</evidence>
<feature type="compositionally biased region" description="Polar residues" evidence="9">
    <location>
        <begin position="352"/>
        <end position="376"/>
    </location>
</feature>
<dbReference type="GO" id="GO:0015385">
    <property type="term" value="F:sodium:proton antiporter activity"/>
    <property type="evidence" value="ECO:0007669"/>
    <property type="project" value="InterPro"/>
</dbReference>
<keyword evidence="8" id="KW-0739">Sodium transport</keyword>
<keyword evidence="4 10" id="KW-1133">Transmembrane helix</keyword>
<dbReference type="GO" id="GO:0015386">
    <property type="term" value="F:potassium:proton antiporter activity"/>
    <property type="evidence" value="ECO:0007669"/>
    <property type="project" value="TreeGrafter"/>
</dbReference>
<feature type="domain" description="Cation/H+ exchanger transmembrane" evidence="11">
    <location>
        <begin position="7"/>
        <end position="130"/>
    </location>
</feature>
<name>A0A8J4SVK1_9TREM</name>
<comment type="caution">
    <text evidence="12">The sequence shown here is derived from an EMBL/GenBank/DDBJ whole genome shotgun (WGS) entry which is preliminary data.</text>
</comment>
<evidence type="ECO:0000256" key="8">
    <source>
        <dbReference type="ARBA" id="ARBA00023201"/>
    </source>
</evidence>
<proteinExistence type="predicted"/>
<protein>
    <submittedName>
        <fullName evidence="12">Sodium/hydrogen exchanger</fullName>
    </submittedName>
</protein>
<dbReference type="Pfam" id="PF00999">
    <property type="entry name" value="Na_H_Exchanger"/>
    <property type="match status" value="1"/>
</dbReference>
<dbReference type="EMBL" id="LUCH01004255">
    <property type="protein sequence ID" value="KAF5399206.1"/>
    <property type="molecule type" value="Genomic_DNA"/>
</dbReference>
<feature type="region of interest" description="Disordered" evidence="9">
    <location>
        <begin position="343"/>
        <end position="376"/>
    </location>
</feature>
<evidence type="ECO:0000256" key="5">
    <source>
        <dbReference type="ARBA" id="ARBA00023053"/>
    </source>
</evidence>
<dbReference type="InterPro" id="IPR018422">
    <property type="entry name" value="Cation/H_exchanger_CPA1"/>
</dbReference>
<keyword evidence="3 10" id="KW-0812">Transmembrane</keyword>
<dbReference type="PANTHER" id="PTHR10110">
    <property type="entry name" value="SODIUM/HYDROGEN EXCHANGER"/>
    <property type="match status" value="1"/>
</dbReference>
<dbReference type="GO" id="GO:0098719">
    <property type="term" value="P:sodium ion import across plasma membrane"/>
    <property type="evidence" value="ECO:0007669"/>
    <property type="project" value="TreeGrafter"/>
</dbReference>
<evidence type="ECO:0000259" key="11">
    <source>
        <dbReference type="Pfam" id="PF00999"/>
    </source>
</evidence>
<feature type="transmembrane region" description="Helical" evidence="10">
    <location>
        <begin position="67"/>
        <end position="91"/>
    </location>
</feature>
<dbReference type="GO" id="GO:0005886">
    <property type="term" value="C:plasma membrane"/>
    <property type="evidence" value="ECO:0007669"/>
    <property type="project" value="TreeGrafter"/>
</dbReference>
<evidence type="ECO:0000256" key="4">
    <source>
        <dbReference type="ARBA" id="ARBA00022989"/>
    </source>
</evidence>
<evidence type="ECO:0000256" key="7">
    <source>
        <dbReference type="ARBA" id="ARBA00023136"/>
    </source>
</evidence>
<feature type="transmembrane region" description="Helical" evidence="10">
    <location>
        <begin position="34"/>
        <end position="55"/>
    </location>
</feature>
<dbReference type="Proteomes" id="UP000748531">
    <property type="component" value="Unassembled WGS sequence"/>
</dbReference>
<evidence type="ECO:0000256" key="6">
    <source>
        <dbReference type="ARBA" id="ARBA00023065"/>
    </source>
</evidence>
<evidence type="ECO:0000256" key="10">
    <source>
        <dbReference type="SAM" id="Phobius"/>
    </source>
</evidence>
<evidence type="ECO:0000256" key="3">
    <source>
        <dbReference type="ARBA" id="ARBA00022692"/>
    </source>
</evidence>
<organism evidence="12 13">
    <name type="scientific">Paragonimus heterotremus</name>
    <dbReference type="NCBI Taxonomy" id="100268"/>
    <lineage>
        <taxon>Eukaryota</taxon>
        <taxon>Metazoa</taxon>
        <taxon>Spiralia</taxon>
        <taxon>Lophotrochozoa</taxon>
        <taxon>Platyhelminthes</taxon>
        <taxon>Trematoda</taxon>
        <taxon>Digenea</taxon>
        <taxon>Plagiorchiida</taxon>
        <taxon>Troglotremata</taxon>
        <taxon>Troglotrematidae</taxon>
        <taxon>Paragonimus</taxon>
    </lineage>
</organism>
<dbReference type="AlphaFoldDB" id="A0A8J4SVK1"/>
<sequence length="376" mass="42028">MTKLVSEVSESVIFLFLGIEVVTGDLAWHTGFILWSITLCLISRTIVVFALTAVINRVDVDGTKISWANQVILVYGGLRGAVAFALSVLIVSNNLGPHGVYNRRVMITATLYIILFTVGLMGVTMKPLVKVLKIRMQAKQELSLFNVLMNSVLDETMVGIETISDQKGRNVVRELFRRLDEKYIRRILQREPEAYDQKIMHMYSKISMKLHLASMEPEKSKSLLQDVPIRLRSKYDTSFHSGSSLRSSSVDVRPKGSLTQLHVETGQGASGPSEAAELAGCMRSARKASIVPGAKRQMDFDETMYDMVRSRQRALSRQSQASFGEKVHALDVLQEVGQYNEAYSKGTDEVRNTIQPTVDSQNKPDDQSSALKQTEY</sequence>
<accession>A0A8J4SVK1</accession>